<dbReference type="InterPro" id="IPR016047">
    <property type="entry name" value="M23ase_b-sheet_dom"/>
</dbReference>
<proteinExistence type="predicted"/>
<keyword evidence="1" id="KW-0732">Signal</keyword>
<dbReference type="Gene3D" id="2.70.70.10">
    <property type="entry name" value="Glucose Permease (Domain IIA)"/>
    <property type="match status" value="1"/>
</dbReference>
<evidence type="ECO:0000259" key="3">
    <source>
        <dbReference type="Pfam" id="PF13511"/>
    </source>
</evidence>
<reference evidence="4 5" key="1">
    <citation type="submission" date="2018-11" db="EMBL/GenBank/DDBJ databases">
        <authorList>
            <person name="Jang G.I."/>
            <person name="Hwang C.Y."/>
        </authorList>
    </citation>
    <scope>NUCLEOTIDE SEQUENCE [LARGE SCALE GENOMIC DNA]</scope>
    <source>
        <strain evidence="4 5">SSM26</strain>
    </source>
</reference>
<dbReference type="RefSeq" id="WP_123888147.1">
    <property type="nucleotide sequence ID" value="NZ_JBPYCX010000007.1"/>
</dbReference>
<evidence type="ECO:0000313" key="4">
    <source>
        <dbReference type="EMBL" id="ROZ87860.1"/>
    </source>
</evidence>
<evidence type="ECO:0000259" key="2">
    <source>
        <dbReference type="Pfam" id="PF01551"/>
    </source>
</evidence>
<protein>
    <submittedName>
        <fullName evidence="4">DUF4124 domain-containing protein</fullName>
    </submittedName>
</protein>
<dbReference type="EMBL" id="RKKU01000002">
    <property type="protein sequence ID" value="ROZ87860.1"/>
    <property type="molecule type" value="Genomic_DNA"/>
</dbReference>
<dbReference type="PANTHER" id="PTHR21666:SF294">
    <property type="entry name" value="PEPTIDASE M23"/>
    <property type="match status" value="1"/>
</dbReference>
<keyword evidence="5" id="KW-1185">Reference proteome</keyword>
<feature type="chain" id="PRO_5046996174" evidence="1">
    <location>
        <begin position="20"/>
        <end position="297"/>
    </location>
</feature>
<sequence length="297" mass="32296">MRALLAFTLPLLLSPCVLAGSIYKYTDANGVTTYTDQEVSGAEVIVFRDAMVENVDRQVYVTKRSHAGGETLIVHNDLYAPVEIKLSISNAQNVTGVPSEPITWVMQPRQELRLLTLQPTGSGQVHYDYKLEHALGDPRAEQSLTYYPLPWRGGPFRLTQGPGGRYSHSGVKGRFAMDIAMPEGTPIVASRSGLVVKTENSQTGRGTNPSGNFVRLLHDDGTMSVYLHLKRGSVQVREGQRINTGQLLALSGNTGNSTGPHLHFVVQKNVGLQTVSIPFEFAQPVDSLPNFAVGGEP</sequence>
<dbReference type="Pfam" id="PF13511">
    <property type="entry name" value="DUF4124"/>
    <property type="match status" value="1"/>
</dbReference>
<name>A0ABX9XPL0_9PSED</name>
<dbReference type="Proteomes" id="UP000275199">
    <property type="component" value="Unassembled WGS sequence"/>
</dbReference>
<evidence type="ECO:0000313" key="5">
    <source>
        <dbReference type="Proteomes" id="UP000275199"/>
    </source>
</evidence>
<dbReference type="CDD" id="cd12797">
    <property type="entry name" value="M23_peptidase"/>
    <property type="match status" value="1"/>
</dbReference>
<organism evidence="4 5">
    <name type="scientific">Pseudomonas neustonica</name>
    <dbReference type="NCBI Taxonomy" id="2487346"/>
    <lineage>
        <taxon>Bacteria</taxon>
        <taxon>Pseudomonadati</taxon>
        <taxon>Pseudomonadota</taxon>
        <taxon>Gammaproteobacteria</taxon>
        <taxon>Pseudomonadales</taxon>
        <taxon>Pseudomonadaceae</taxon>
        <taxon>Pseudomonas</taxon>
    </lineage>
</organism>
<dbReference type="InterPro" id="IPR050570">
    <property type="entry name" value="Cell_wall_metabolism_enzyme"/>
</dbReference>
<evidence type="ECO:0000256" key="1">
    <source>
        <dbReference type="SAM" id="SignalP"/>
    </source>
</evidence>
<dbReference type="InterPro" id="IPR025392">
    <property type="entry name" value="DUF4124"/>
</dbReference>
<feature type="domain" description="M23ase beta-sheet core" evidence="2">
    <location>
        <begin position="176"/>
        <end position="269"/>
    </location>
</feature>
<feature type="domain" description="DUF4124" evidence="3">
    <location>
        <begin position="11"/>
        <end position="37"/>
    </location>
</feature>
<feature type="signal peptide" evidence="1">
    <location>
        <begin position="1"/>
        <end position="19"/>
    </location>
</feature>
<dbReference type="PANTHER" id="PTHR21666">
    <property type="entry name" value="PEPTIDASE-RELATED"/>
    <property type="match status" value="1"/>
</dbReference>
<dbReference type="Pfam" id="PF01551">
    <property type="entry name" value="Peptidase_M23"/>
    <property type="match status" value="1"/>
</dbReference>
<dbReference type="SUPFAM" id="SSF51261">
    <property type="entry name" value="Duplicated hybrid motif"/>
    <property type="match status" value="1"/>
</dbReference>
<comment type="caution">
    <text evidence="4">The sequence shown here is derived from an EMBL/GenBank/DDBJ whole genome shotgun (WGS) entry which is preliminary data.</text>
</comment>
<dbReference type="InterPro" id="IPR011055">
    <property type="entry name" value="Dup_hybrid_motif"/>
</dbReference>
<gene>
    <name evidence="4" type="ORF">EF096_03075</name>
</gene>
<accession>A0ABX9XPL0</accession>